<protein>
    <recommendedName>
        <fullName evidence="3">Metal-binding protein</fullName>
    </recommendedName>
</protein>
<dbReference type="RefSeq" id="WP_012964101.1">
    <property type="nucleotide sequence ID" value="NC_013799.1"/>
</dbReference>
<name>D3DJB9_HYDTT</name>
<dbReference type="Pfam" id="PF09876">
    <property type="entry name" value="DUF2103"/>
    <property type="match status" value="1"/>
</dbReference>
<dbReference type="AlphaFoldDB" id="D3DJB9"/>
<dbReference type="EMBL" id="AP011112">
    <property type="protein sequence ID" value="BAI69921.1"/>
    <property type="molecule type" value="Genomic_DNA"/>
</dbReference>
<reference evidence="1 2" key="1">
    <citation type="journal article" date="2010" name="J. Bacteriol.">
        <title>Complete genome sequence of the thermophilic, obligately chemolithoautotrophic hydrogen-oxidizing bacterium Hydrogenobacter thermophilus TK-6.</title>
        <authorList>
            <person name="Arai H."/>
            <person name="Kanbe H."/>
            <person name="Ishii M."/>
            <person name="Igarashi Y."/>
        </authorList>
    </citation>
    <scope>NUCLEOTIDE SEQUENCE [LARGE SCALE GENOMIC DNA]</scope>
    <source>
        <strain evidence="2">DSM 6534 / IAM 12695 / TK-6 [Tokyo]</strain>
    </source>
</reference>
<accession>D3DJB9</accession>
<dbReference type="STRING" id="608538.HTH_1471"/>
<keyword evidence="2" id="KW-1185">Reference proteome</keyword>
<dbReference type="InterPro" id="IPR018664">
    <property type="entry name" value="DUF2103_metal-binding"/>
</dbReference>
<proteinExistence type="predicted"/>
<gene>
    <name evidence="1" type="ordered locus">HTH_1471</name>
</gene>
<sequence length="97" mass="11353">MSKRRKDKVKMEHSLLEGLEKHLRIISSFESVKSIIPGRISRQNRGRGSKGIFLKYRTSTGFKLLYKTGTSTQEVFVVCTDSEAFERQFREVYKYEV</sequence>
<dbReference type="KEGG" id="hth:HTH_1471"/>
<dbReference type="OrthoDB" id="14838at2"/>
<evidence type="ECO:0000313" key="2">
    <source>
        <dbReference type="Proteomes" id="UP000002574"/>
    </source>
</evidence>
<organism evidence="1 2">
    <name type="scientific">Hydrogenobacter thermophilus (strain DSM 6534 / IAM 12695 / TK-6)</name>
    <dbReference type="NCBI Taxonomy" id="608538"/>
    <lineage>
        <taxon>Bacteria</taxon>
        <taxon>Pseudomonadati</taxon>
        <taxon>Aquificota</taxon>
        <taxon>Aquificia</taxon>
        <taxon>Aquificales</taxon>
        <taxon>Aquificaceae</taxon>
        <taxon>Hydrogenobacter</taxon>
    </lineage>
</organism>
<evidence type="ECO:0000313" key="1">
    <source>
        <dbReference type="EMBL" id="BAI69921.1"/>
    </source>
</evidence>
<dbReference type="KEGG" id="hte:Hydth_1459"/>
<dbReference type="eggNOG" id="COG4031">
    <property type="taxonomic scope" value="Bacteria"/>
</dbReference>
<evidence type="ECO:0008006" key="3">
    <source>
        <dbReference type="Google" id="ProtNLM"/>
    </source>
</evidence>
<dbReference type="Proteomes" id="UP000002574">
    <property type="component" value="Chromosome"/>
</dbReference>